<protein>
    <recommendedName>
        <fullName evidence="3">DUF371 domain-containing protein</fullName>
    </recommendedName>
</protein>
<dbReference type="KEGG" id="nin:NADRNF5_1257"/>
<dbReference type="Pfam" id="PF04027">
    <property type="entry name" value="DUF371"/>
    <property type="match status" value="1"/>
</dbReference>
<name>A0A0D5C2C2_9ARCH</name>
<reference evidence="2" key="1">
    <citation type="submission" date="2015-03" db="EMBL/GenBank/DDBJ databases">
        <title>Characterization of two novel Thaumarchaeota isolated from the Northern Adriatic Sea.</title>
        <authorList>
            <person name="Bayer B."/>
            <person name="Vojvoda J."/>
            <person name="Offre P."/>
            <person name="Srivastava A."/>
            <person name="Elisabeth N."/>
            <person name="Garcia J.A.L."/>
            <person name="Schleper C."/>
            <person name="Herndl G.J."/>
        </authorList>
    </citation>
    <scope>NUCLEOTIDE SEQUENCE [LARGE SCALE GENOMIC DNA]</scope>
    <source>
        <strain evidence="2">NF5</strain>
    </source>
</reference>
<proteinExistence type="predicted"/>
<dbReference type="PANTHER" id="PTHR40696">
    <property type="entry name" value="DUF371 FAMILY PROTEIN"/>
    <property type="match status" value="1"/>
</dbReference>
<dbReference type="EMBL" id="CP011070">
    <property type="protein sequence ID" value="AJW70944.1"/>
    <property type="molecule type" value="Genomic_DNA"/>
</dbReference>
<dbReference type="STRING" id="1580092.NADRNF5_1257"/>
<evidence type="ECO:0000313" key="2">
    <source>
        <dbReference type="Proteomes" id="UP000032408"/>
    </source>
</evidence>
<dbReference type="PANTHER" id="PTHR40696:SF1">
    <property type="entry name" value="DUF371 DOMAIN-CONTAINING PROTEIN"/>
    <property type="match status" value="1"/>
</dbReference>
<evidence type="ECO:0000313" key="1">
    <source>
        <dbReference type="EMBL" id="AJW70944.1"/>
    </source>
</evidence>
<dbReference type="InterPro" id="IPR007171">
    <property type="entry name" value="DUF371"/>
</dbReference>
<keyword evidence="2" id="KW-1185">Reference proteome</keyword>
<organism evidence="1 2">
    <name type="scientific">Nitrosopumilus adriaticus</name>
    <dbReference type="NCBI Taxonomy" id="1580092"/>
    <lineage>
        <taxon>Archaea</taxon>
        <taxon>Nitrososphaerota</taxon>
        <taxon>Nitrososphaeria</taxon>
        <taxon>Nitrosopumilales</taxon>
        <taxon>Nitrosopumilaceae</taxon>
        <taxon>Nitrosopumilus</taxon>
    </lineage>
</organism>
<dbReference type="HOGENOM" id="CLU_135994_0_0_2"/>
<dbReference type="InterPro" id="IPR023131">
    <property type="entry name" value="Mth639-like_dom_sf"/>
</dbReference>
<sequence length="140" mass="15624">MIVKFEILFSGHENIRSNHQKTIEITKESHLTPQGDCIIGVNASSSCADLPLELKNQLKNPESKIKFSIRVADKEFVLEGKGHPELILSHTEDIVIRKSDFICPRTLAIKCDKASDLLPRDMVTLLQDPKTKGIFTISVG</sequence>
<accession>A0A0D5C2C2</accession>
<dbReference type="AlphaFoldDB" id="A0A0D5C2C2"/>
<reference evidence="1 2" key="2">
    <citation type="journal article" date="2016" name="ISME J.">
        <title>Physiological and genomic characterization of two novel marine thaumarchaeal strains indicates niche differentiation.</title>
        <authorList>
            <person name="Bayer B."/>
            <person name="Vojvoda J."/>
            <person name="Offre P."/>
            <person name="Alves R.J."/>
            <person name="Elisabeth N.H."/>
            <person name="Garcia J.A."/>
            <person name="Volland J.M."/>
            <person name="Srivastava A."/>
            <person name="Schleper C."/>
            <person name="Herndl G.J."/>
        </authorList>
    </citation>
    <scope>NUCLEOTIDE SEQUENCE [LARGE SCALE GENOMIC DNA]</scope>
    <source>
        <strain evidence="1 2">NF5</strain>
    </source>
</reference>
<dbReference type="Proteomes" id="UP000032408">
    <property type="component" value="Chromosome"/>
</dbReference>
<evidence type="ECO:0008006" key="3">
    <source>
        <dbReference type="Google" id="ProtNLM"/>
    </source>
</evidence>
<gene>
    <name evidence="1" type="ORF">NADRNF5_1257</name>
</gene>
<dbReference type="Gene3D" id="2.60.120.630">
    <property type="entry name" value="mth639 domain like"/>
    <property type="match status" value="1"/>
</dbReference>